<reference evidence="1 2" key="1">
    <citation type="submission" date="2024-01" db="EMBL/GenBank/DDBJ databases">
        <title>Seven novel Bacillus-like species.</title>
        <authorList>
            <person name="Liu G."/>
        </authorList>
    </citation>
    <scope>NUCLEOTIDE SEQUENCE [LARGE SCALE GENOMIC DNA]</scope>
    <source>
        <strain evidence="1 2">FJAT-51639</strain>
    </source>
</reference>
<protein>
    <submittedName>
        <fullName evidence="1">Rap family tetratricopeptide repeat protein</fullName>
    </submittedName>
</protein>
<accession>A0ABU8FFX8</accession>
<name>A0ABU8FFX8_9BACI</name>
<evidence type="ECO:0000313" key="1">
    <source>
        <dbReference type="EMBL" id="MEI4801586.1"/>
    </source>
</evidence>
<keyword evidence="2" id="KW-1185">Reference proteome</keyword>
<dbReference type="Pfam" id="PF18801">
    <property type="entry name" value="RapH_N"/>
    <property type="match status" value="1"/>
</dbReference>
<dbReference type="SMART" id="SM00028">
    <property type="entry name" value="TPR"/>
    <property type="match status" value="4"/>
</dbReference>
<gene>
    <name evidence="1" type="ORF">WAZ07_09635</name>
</gene>
<dbReference type="InterPro" id="IPR019734">
    <property type="entry name" value="TPR_rpt"/>
</dbReference>
<evidence type="ECO:0000313" key="2">
    <source>
        <dbReference type="Proteomes" id="UP001372526"/>
    </source>
</evidence>
<dbReference type="RefSeq" id="WP_336472251.1">
    <property type="nucleotide sequence ID" value="NZ_JBAWSX010000004.1"/>
</dbReference>
<comment type="caution">
    <text evidence="1">The sequence shown here is derived from an EMBL/GenBank/DDBJ whole genome shotgun (WGS) entry which is preliminary data.</text>
</comment>
<sequence>MNTGVVAKSHITNLLNDWYREMRVQHVLEAGQLKKEIDSKIDRIEEEQEILMYYSLLDFRYKMLIGNFDKDLDEYDSISEQTNDFLKYYYHFFKFIYAMEVGNYSDAKKHYELAEKLLAAVPDEAEKAEFNYRVALFHYYLSQPLRAIHYATKAQEFFSKNKGYEVKTGACKNTLGMSCISLGQFELAEEYLISALNTFTKTDERASILKVRHNLGLLYADQDLSESAIRHLTEVFKEDQHIKTNYLLAREHFRLGHHEEASQYISKGLTSCDKEYYYHFSILNGLNENEPVEKLDHLVAEAISYFKHQELWKDVQFYAEELAVKWYNVGNEGEVSKYFYIGYEAKKILKKRGSLK</sequence>
<proteinExistence type="predicted"/>
<dbReference type="Proteomes" id="UP001372526">
    <property type="component" value="Unassembled WGS sequence"/>
</dbReference>
<dbReference type="Pfam" id="PF13181">
    <property type="entry name" value="TPR_8"/>
    <property type="match status" value="1"/>
</dbReference>
<dbReference type="InterPro" id="IPR011990">
    <property type="entry name" value="TPR-like_helical_dom_sf"/>
</dbReference>
<dbReference type="Gene3D" id="1.25.40.10">
    <property type="entry name" value="Tetratricopeptide repeat domain"/>
    <property type="match status" value="1"/>
</dbReference>
<organism evidence="1 2">
    <name type="scientific">Bacillus bruguierae</name>
    <dbReference type="NCBI Taxonomy" id="3127667"/>
    <lineage>
        <taxon>Bacteria</taxon>
        <taxon>Bacillati</taxon>
        <taxon>Bacillota</taxon>
        <taxon>Bacilli</taxon>
        <taxon>Bacillales</taxon>
        <taxon>Bacillaceae</taxon>
        <taxon>Bacillus</taxon>
    </lineage>
</organism>
<dbReference type="Pfam" id="PF13424">
    <property type="entry name" value="TPR_12"/>
    <property type="match status" value="1"/>
</dbReference>
<dbReference type="SUPFAM" id="SSF48452">
    <property type="entry name" value="TPR-like"/>
    <property type="match status" value="1"/>
</dbReference>
<dbReference type="EMBL" id="JBAWSX010000004">
    <property type="protein sequence ID" value="MEI4801586.1"/>
    <property type="molecule type" value="Genomic_DNA"/>
</dbReference>